<evidence type="ECO:0000256" key="1">
    <source>
        <dbReference type="ARBA" id="ARBA00023242"/>
    </source>
</evidence>
<protein>
    <recommendedName>
        <fullName evidence="3">Zn(2)-C6 fungal-type domain-containing protein</fullName>
    </recommendedName>
</protein>
<dbReference type="GO" id="GO:0009074">
    <property type="term" value="P:aromatic amino acid family catabolic process"/>
    <property type="evidence" value="ECO:0007669"/>
    <property type="project" value="TreeGrafter"/>
</dbReference>
<gene>
    <name evidence="4" type="ORF">PFICI_09604</name>
</gene>
<keyword evidence="1" id="KW-0539">Nucleus</keyword>
<dbReference type="InterPro" id="IPR018523">
    <property type="entry name" value="Isocitrate_lyase_ph_CS"/>
</dbReference>
<dbReference type="InParanoid" id="W3X3N6"/>
<evidence type="ECO:0000256" key="2">
    <source>
        <dbReference type="SAM" id="MobiDB-lite"/>
    </source>
</evidence>
<dbReference type="GO" id="GO:0008270">
    <property type="term" value="F:zinc ion binding"/>
    <property type="evidence" value="ECO:0007669"/>
    <property type="project" value="InterPro"/>
</dbReference>
<feature type="compositionally biased region" description="Low complexity" evidence="2">
    <location>
        <begin position="72"/>
        <end position="92"/>
    </location>
</feature>
<dbReference type="RefSeq" id="XP_007836376.1">
    <property type="nucleotide sequence ID" value="XM_007838185.1"/>
</dbReference>
<sequence>MSASTHIHPRAYKACLACRQRKSRCELGVGWKPGEACKRCHRQMRACVFPTDRAAVTNRSASSDISRDSQTANATSSAPSADSSRQLSSASWSAAASRESAASIAPPDGLAGPVMRTMISNSDDALEVLFDPVQHGSSPTVSSVSTNPAPLAQNPQNSRAGHRIWNACRFVKQGWLTAGEAVFFVDKFFANLQILTPILTDFYGEHENHQSLISSEPLLCCTILGISARHHALPCVGGAMRSFYIHERLWTHIQHLLLRVLLGQEKNSYGKTRSVGTIEALLLLAEWHPRALSVPPPIDGWDSDLLVHWPEDANHQQNDESNEARDRWLEDVIIPAKRCGHMSWMLINCALSLSLELELFDENDIPDADAVDVARRLRIQTLLYVYTEQVALQHGRQTTLPQGVIRQVPRLITSTVDHEVEYSVLKPWLEITKLTRLVMETMYPSSAHTAQLLHNGRYMNLIDHFQPMLKTWEDNYLHKADLVSDVHGVLLCIEYNSTRLYCYSIGLQGIIERSAVQHGGHRQGSQSITSQVLDQSDYQLITEVVRCSCEVLKAALKLEEQHILQHVPTRVMMRVISGSIFLMKSLGVGVEASTLNASLELLQKAIGAFRSNAVDEMQLGFRYAALLELHLSRLQSSFVPSAHPGCIPFSTGIQDPTAMDHGDVQQVQTWFSLPADATFAMAEMGEIQGFPNFDDGSLDFVWNLEFPDQL</sequence>
<dbReference type="FunCoup" id="W3X3N6">
    <property type="interactions" value="285"/>
</dbReference>
<dbReference type="InterPro" id="IPR001138">
    <property type="entry name" value="Zn2Cys6_DnaBD"/>
</dbReference>
<dbReference type="CDD" id="cd00067">
    <property type="entry name" value="GAL4"/>
    <property type="match status" value="1"/>
</dbReference>
<feature type="compositionally biased region" description="Polar residues" evidence="2">
    <location>
        <begin position="58"/>
        <end position="71"/>
    </location>
</feature>
<evidence type="ECO:0000259" key="3">
    <source>
        <dbReference type="PROSITE" id="PS50048"/>
    </source>
</evidence>
<dbReference type="GeneID" id="19274617"/>
<dbReference type="PROSITE" id="PS00463">
    <property type="entry name" value="ZN2_CY6_FUNGAL_1"/>
    <property type="match status" value="1"/>
</dbReference>
<dbReference type="Proteomes" id="UP000030651">
    <property type="component" value="Unassembled WGS sequence"/>
</dbReference>
<dbReference type="AlphaFoldDB" id="W3X3N6"/>
<feature type="domain" description="Zn(2)-C6 fungal-type" evidence="3">
    <location>
        <begin position="14"/>
        <end position="49"/>
    </location>
</feature>
<dbReference type="GO" id="GO:0045944">
    <property type="term" value="P:positive regulation of transcription by RNA polymerase II"/>
    <property type="evidence" value="ECO:0007669"/>
    <property type="project" value="TreeGrafter"/>
</dbReference>
<dbReference type="GO" id="GO:0003824">
    <property type="term" value="F:catalytic activity"/>
    <property type="evidence" value="ECO:0007669"/>
    <property type="project" value="InterPro"/>
</dbReference>
<evidence type="ECO:0000313" key="5">
    <source>
        <dbReference type="Proteomes" id="UP000030651"/>
    </source>
</evidence>
<dbReference type="PANTHER" id="PTHR31644">
    <property type="entry name" value="TRANSCRIPTIONAL ACTIVATOR ARO80-RELATED"/>
    <property type="match status" value="1"/>
</dbReference>
<reference evidence="5" key="1">
    <citation type="journal article" date="2015" name="BMC Genomics">
        <title>Genomic and transcriptomic analysis of the endophytic fungus Pestalotiopsis fici reveals its lifestyle and high potential for synthesis of natural products.</title>
        <authorList>
            <person name="Wang X."/>
            <person name="Zhang X."/>
            <person name="Liu L."/>
            <person name="Xiang M."/>
            <person name="Wang W."/>
            <person name="Sun X."/>
            <person name="Che Y."/>
            <person name="Guo L."/>
            <person name="Liu G."/>
            <person name="Guo L."/>
            <person name="Wang C."/>
            <person name="Yin W.B."/>
            <person name="Stadler M."/>
            <person name="Zhang X."/>
            <person name="Liu X."/>
        </authorList>
    </citation>
    <scope>NUCLEOTIDE SEQUENCE [LARGE SCALE GENOMIC DNA]</scope>
    <source>
        <strain evidence="5">W106-1 / CGMCC3.15140</strain>
    </source>
</reference>
<dbReference type="HOGENOM" id="CLU_007201_2_0_1"/>
<dbReference type="GO" id="GO:0000981">
    <property type="term" value="F:DNA-binding transcription factor activity, RNA polymerase II-specific"/>
    <property type="evidence" value="ECO:0007669"/>
    <property type="project" value="InterPro"/>
</dbReference>
<proteinExistence type="predicted"/>
<feature type="region of interest" description="Disordered" evidence="2">
    <location>
        <begin position="58"/>
        <end position="92"/>
    </location>
</feature>
<dbReference type="OMA" id="IWAEAST"/>
<dbReference type="PANTHER" id="PTHR31644:SF3">
    <property type="entry name" value="ZN(II)2CYS6 TRANSCRIPTION FACTOR (EUROFUNG)"/>
    <property type="match status" value="1"/>
</dbReference>
<dbReference type="KEGG" id="pfy:PFICI_09604"/>
<dbReference type="PROSITE" id="PS00161">
    <property type="entry name" value="ISOCITRATE_LYASE"/>
    <property type="match status" value="1"/>
</dbReference>
<dbReference type="InterPro" id="IPR052780">
    <property type="entry name" value="AAA_Catabolism_Regulators"/>
</dbReference>
<dbReference type="EMBL" id="KI912114">
    <property type="protein sequence ID" value="ETS79751.1"/>
    <property type="molecule type" value="Genomic_DNA"/>
</dbReference>
<dbReference type="OrthoDB" id="2262349at2759"/>
<dbReference type="GO" id="GO:0005634">
    <property type="term" value="C:nucleus"/>
    <property type="evidence" value="ECO:0007669"/>
    <property type="project" value="TreeGrafter"/>
</dbReference>
<dbReference type="SUPFAM" id="SSF57701">
    <property type="entry name" value="Zn2/Cys6 DNA-binding domain"/>
    <property type="match status" value="1"/>
</dbReference>
<accession>W3X3N6</accession>
<dbReference type="eggNOG" id="ENOG502QQTI">
    <property type="taxonomic scope" value="Eukaryota"/>
</dbReference>
<dbReference type="STRING" id="1229662.W3X3N6"/>
<dbReference type="Gene3D" id="4.10.240.10">
    <property type="entry name" value="Zn(2)-C6 fungal-type DNA-binding domain"/>
    <property type="match status" value="1"/>
</dbReference>
<evidence type="ECO:0000313" key="4">
    <source>
        <dbReference type="EMBL" id="ETS79751.1"/>
    </source>
</evidence>
<keyword evidence="5" id="KW-1185">Reference proteome</keyword>
<name>W3X3N6_PESFW</name>
<organism evidence="4 5">
    <name type="scientific">Pestalotiopsis fici (strain W106-1 / CGMCC3.15140)</name>
    <dbReference type="NCBI Taxonomy" id="1229662"/>
    <lineage>
        <taxon>Eukaryota</taxon>
        <taxon>Fungi</taxon>
        <taxon>Dikarya</taxon>
        <taxon>Ascomycota</taxon>
        <taxon>Pezizomycotina</taxon>
        <taxon>Sordariomycetes</taxon>
        <taxon>Xylariomycetidae</taxon>
        <taxon>Amphisphaeriales</taxon>
        <taxon>Sporocadaceae</taxon>
        <taxon>Pestalotiopsis</taxon>
    </lineage>
</organism>
<feature type="region of interest" description="Disordered" evidence="2">
    <location>
        <begin position="137"/>
        <end position="157"/>
    </location>
</feature>
<feature type="compositionally biased region" description="Low complexity" evidence="2">
    <location>
        <begin position="137"/>
        <end position="148"/>
    </location>
</feature>
<dbReference type="PROSITE" id="PS50048">
    <property type="entry name" value="ZN2_CY6_FUNGAL_2"/>
    <property type="match status" value="1"/>
</dbReference>
<dbReference type="InterPro" id="IPR036864">
    <property type="entry name" value="Zn2-C6_fun-type_DNA-bd_sf"/>
</dbReference>